<keyword evidence="2" id="KW-1133">Transmembrane helix</keyword>
<keyword evidence="2" id="KW-0812">Transmembrane</keyword>
<dbReference type="InParanoid" id="A0A1Y2E7M8"/>
<protein>
    <submittedName>
        <fullName evidence="3">Uncharacterized protein</fullName>
    </submittedName>
</protein>
<reference evidence="3 4" key="1">
    <citation type="submission" date="2016-07" db="EMBL/GenBank/DDBJ databases">
        <title>Pervasive Adenine N6-methylation of Active Genes in Fungi.</title>
        <authorList>
            <consortium name="DOE Joint Genome Institute"/>
            <person name="Mondo S.J."/>
            <person name="Dannebaum R.O."/>
            <person name="Kuo R.C."/>
            <person name="Labutti K."/>
            <person name="Haridas S."/>
            <person name="Kuo A."/>
            <person name="Salamov A."/>
            <person name="Ahrendt S.R."/>
            <person name="Lipzen A."/>
            <person name="Sullivan W."/>
            <person name="Andreopoulos W.B."/>
            <person name="Clum A."/>
            <person name="Lindquist E."/>
            <person name="Daum C."/>
            <person name="Ramamoorthy G.K."/>
            <person name="Gryganskyi A."/>
            <person name="Culley D."/>
            <person name="Magnuson J.K."/>
            <person name="James T.Y."/>
            <person name="O'Malley M.A."/>
            <person name="Stajich J.E."/>
            <person name="Spatafora J.W."/>
            <person name="Visel A."/>
            <person name="Grigoriev I.V."/>
        </authorList>
    </citation>
    <scope>NUCLEOTIDE SEQUENCE [LARGE SCALE GENOMIC DNA]</scope>
    <source>
        <strain evidence="3 4">CBS 129021</strain>
    </source>
</reference>
<organism evidence="3 4">
    <name type="scientific">Pseudomassariella vexata</name>
    <dbReference type="NCBI Taxonomy" id="1141098"/>
    <lineage>
        <taxon>Eukaryota</taxon>
        <taxon>Fungi</taxon>
        <taxon>Dikarya</taxon>
        <taxon>Ascomycota</taxon>
        <taxon>Pezizomycotina</taxon>
        <taxon>Sordariomycetes</taxon>
        <taxon>Xylariomycetidae</taxon>
        <taxon>Amphisphaeriales</taxon>
        <taxon>Pseudomassariaceae</taxon>
        <taxon>Pseudomassariella</taxon>
    </lineage>
</organism>
<evidence type="ECO:0000313" key="3">
    <source>
        <dbReference type="EMBL" id="ORY67573.1"/>
    </source>
</evidence>
<keyword evidence="4" id="KW-1185">Reference proteome</keyword>
<sequence>MSTFRASVLGFSSDSGVAKSTLVAECSKVRQVEDLFDPNKEWPILRQGESDLRMFSRRVYLIESSFTRWSHPTARDDSFRLERLLKEALGVPEDFFRVHSREHTNFNSTEVIRCPRLPTAQSLDRRFSLEHFELWTYLGAPEKLRGHCLKTNKHLNPGDVGYTMTCKSTKRQIQCHKWKSRGGWLLVAPRKCSFWSRTTRNGWDVVILCDPAPNRLQISGAPRVVDVRPFHGGPHGFIPEEFLGPHPIHSVHVNIDTSQVDLADPRLFYSNGRRRFLGSPAPSHSTISPDTDMSHPPSRDEREDRIANTTQTSRTMVSTSISGSEASSRHRIHIRPSSEPFVPRPEIERPPHKSLFDDLTYYYRNHAHLLGAIEDPFSTSLFLRKLVASHYSQLVGFVAHQAATMRSSGSMVPGKHGQAINEMQAAIESNWDKFRCAEYIEAMDTVMDQLGIPIYGDQHQQSTNAPLSLHPPHADVSHTPTNTFYLQPTPSPPSESENWRSSTPDFLYLHRELRLRLADHDRITVAAAVLTSAIGNRQRQKSTKWLKLLTLVVVFFLPFAAVAAIFGVGEQFAPGGQGGRFWEYWAVAVPVVLIVGLLGIVGWRLRELTRGMRRVGSCLNGGWLEEGEQL</sequence>
<evidence type="ECO:0000256" key="1">
    <source>
        <dbReference type="SAM" id="MobiDB-lite"/>
    </source>
</evidence>
<dbReference type="GeneID" id="63769987"/>
<dbReference type="Gene3D" id="1.20.58.340">
    <property type="entry name" value="Magnesium transport protein CorA, transmembrane region"/>
    <property type="match status" value="1"/>
</dbReference>
<dbReference type="RefSeq" id="XP_040718197.1">
    <property type="nucleotide sequence ID" value="XM_040853775.1"/>
</dbReference>
<feature type="transmembrane region" description="Helical" evidence="2">
    <location>
        <begin position="545"/>
        <end position="569"/>
    </location>
</feature>
<evidence type="ECO:0000256" key="2">
    <source>
        <dbReference type="SAM" id="Phobius"/>
    </source>
</evidence>
<name>A0A1Y2E7M8_9PEZI</name>
<feature type="compositionally biased region" description="Basic and acidic residues" evidence="1">
    <location>
        <begin position="297"/>
        <end position="306"/>
    </location>
</feature>
<dbReference type="STRING" id="1141098.A0A1Y2E7M8"/>
<feature type="region of interest" description="Disordered" evidence="1">
    <location>
        <begin position="278"/>
        <end position="331"/>
    </location>
</feature>
<comment type="caution">
    <text evidence="3">The sequence shown here is derived from an EMBL/GenBank/DDBJ whole genome shotgun (WGS) entry which is preliminary data.</text>
</comment>
<evidence type="ECO:0000313" key="4">
    <source>
        <dbReference type="Proteomes" id="UP000193689"/>
    </source>
</evidence>
<gene>
    <name evidence="3" type="ORF">BCR38DRAFT_160158</name>
</gene>
<keyword evidence="2" id="KW-0472">Membrane</keyword>
<dbReference type="OrthoDB" id="5428055at2759"/>
<feature type="compositionally biased region" description="Polar residues" evidence="1">
    <location>
        <begin position="282"/>
        <end position="291"/>
    </location>
</feature>
<feature type="compositionally biased region" description="Polar residues" evidence="1">
    <location>
        <begin position="307"/>
        <end position="326"/>
    </location>
</feature>
<dbReference type="AlphaFoldDB" id="A0A1Y2E7M8"/>
<dbReference type="EMBL" id="MCFJ01000004">
    <property type="protein sequence ID" value="ORY67573.1"/>
    <property type="molecule type" value="Genomic_DNA"/>
</dbReference>
<accession>A0A1Y2E7M8</accession>
<feature type="transmembrane region" description="Helical" evidence="2">
    <location>
        <begin position="584"/>
        <end position="605"/>
    </location>
</feature>
<proteinExistence type="predicted"/>
<dbReference type="Proteomes" id="UP000193689">
    <property type="component" value="Unassembled WGS sequence"/>
</dbReference>